<dbReference type="Gene3D" id="1.20.1280.50">
    <property type="match status" value="1"/>
</dbReference>
<dbReference type="InterPro" id="IPR001810">
    <property type="entry name" value="F-box_dom"/>
</dbReference>
<dbReference type="InterPro" id="IPR032675">
    <property type="entry name" value="LRR_dom_sf"/>
</dbReference>
<comment type="caution">
    <text evidence="3">The sequence shown here is derived from an EMBL/GenBank/DDBJ whole genome shotgun (WGS) entry which is preliminary data.</text>
</comment>
<evidence type="ECO:0000313" key="3">
    <source>
        <dbReference type="EMBL" id="KAL0271515.1"/>
    </source>
</evidence>
<dbReference type="SMART" id="SM00256">
    <property type="entry name" value="FBOX"/>
    <property type="match status" value="1"/>
</dbReference>
<accession>A0AAW2HNT8</accession>
<proteinExistence type="predicted"/>
<dbReference type="InterPro" id="IPR036047">
    <property type="entry name" value="F-box-like_dom_sf"/>
</dbReference>
<dbReference type="SUPFAM" id="SSF81383">
    <property type="entry name" value="F-box domain"/>
    <property type="match status" value="1"/>
</dbReference>
<dbReference type="EMBL" id="JARGDH010000004">
    <property type="protein sequence ID" value="KAL0271514.1"/>
    <property type="molecule type" value="Genomic_DNA"/>
</dbReference>
<reference evidence="3" key="1">
    <citation type="journal article" date="2024" name="Gigascience">
        <title>Chromosome-level genome of the poultry shaft louse Menopon gallinae provides insight into the host-switching and adaptive evolution of parasitic lice.</title>
        <authorList>
            <person name="Xu Y."/>
            <person name="Ma L."/>
            <person name="Liu S."/>
            <person name="Liang Y."/>
            <person name="Liu Q."/>
            <person name="He Z."/>
            <person name="Tian L."/>
            <person name="Duan Y."/>
            <person name="Cai W."/>
            <person name="Li H."/>
            <person name="Song F."/>
        </authorList>
    </citation>
    <scope>NUCLEOTIDE SEQUENCE</scope>
    <source>
        <strain evidence="2">Cailab_2023a</strain>
        <tissue evidence="3">Whole adult</tissue>
    </source>
</reference>
<dbReference type="Gene3D" id="3.80.10.10">
    <property type="entry name" value="Ribonuclease Inhibitor"/>
    <property type="match status" value="1"/>
</dbReference>
<gene>
    <name evidence="3" type="ORF">PYX00_008585</name>
</gene>
<feature type="domain" description="F-box" evidence="1">
    <location>
        <begin position="3"/>
        <end position="50"/>
    </location>
</feature>
<dbReference type="AlphaFoldDB" id="A0AAW2HNT8"/>
<dbReference type="PANTHER" id="PTHR38926">
    <property type="entry name" value="F-BOX DOMAIN CONTAINING PROTEIN, EXPRESSED"/>
    <property type="match status" value="1"/>
</dbReference>
<evidence type="ECO:0000259" key="1">
    <source>
        <dbReference type="PROSITE" id="PS50181"/>
    </source>
</evidence>
<name>A0AAW2HNT8_9NEOP</name>
<protein>
    <recommendedName>
        <fullName evidence="1">F-box domain-containing protein</fullName>
    </recommendedName>
</protein>
<dbReference type="EMBL" id="JARGDH010000004">
    <property type="protein sequence ID" value="KAL0271515.1"/>
    <property type="molecule type" value="Genomic_DNA"/>
</dbReference>
<organism evidence="3">
    <name type="scientific">Menopon gallinae</name>
    <name type="common">poultry shaft louse</name>
    <dbReference type="NCBI Taxonomy" id="328185"/>
    <lineage>
        <taxon>Eukaryota</taxon>
        <taxon>Metazoa</taxon>
        <taxon>Ecdysozoa</taxon>
        <taxon>Arthropoda</taxon>
        <taxon>Hexapoda</taxon>
        <taxon>Insecta</taxon>
        <taxon>Pterygota</taxon>
        <taxon>Neoptera</taxon>
        <taxon>Paraneoptera</taxon>
        <taxon>Psocodea</taxon>
        <taxon>Troctomorpha</taxon>
        <taxon>Phthiraptera</taxon>
        <taxon>Amblycera</taxon>
        <taxon>Menoponidae</taxon>
        <taxon>Menopon</taxon>
    </lineage>
</organism>
<evidence type="ECO:0000313" key="2">
    <source>
        <dbReference type="EMBL" id="KAL0271514.1"/>
    </source>
</evidence>
<dbReference type="Pfam" id="PF12937">
    <property type="entry name" value="F-box-like"/>
    <property type="match status" value="1"/>
</dbReference>
<dbReference type="PANTHER" id="PTHR38926:SF72">
    <property type="entry name" value="IM:7136021-RELATED"/>
    <property type="match status" value="1"/>
</dbReference>
<sequence>MGNRTVSELPNEILFCIFSYLKMYDLKYNIPGVCKQWETLSKDRRLWKKLTYETTSEVTKTFGAKSWDSTLKFLETTPQLQNVVISQGHSESEILELLNALNNFCWNLHQIELDMTPTVAKHFATLSRLREKIESLRLRLVPERSHKEVFKALAKFPRLRKVTFVGANPQHRDFQSFLSNCPHLEHLNLSNDEFCKTNFIMLLNKKERFHSLFLRTDNLDRYCISELSHFPKLIKLKLADNNASPGKLIEIGNLACLESLALREDASSPVLTSFCPDRFSQLRKLLPPHGDEAS</sequence>
<dbReference type="SUPFAM" id="SSF52047">
    <property type="entry name" value="RNI-like"/>
    <property type="match status" value="1"/>
</dbReference>
<dbReference type="PROSITE" id="PS50181">
    <property type="entry name" value="FBOX"/>
    <property type="match status" value="1"/>
</dbReference>